<sequence>MMEADGYTNADLVNLLSEGIELRSLVESATMTNEQIFLPKQRTLELVRSYTDDIKAFILYVCDGPLVKEHITSIQAKIDDEDQAVVKGSKSNSDVASAAMLSGKSSADLLSTESDTDDEEVQDSSDDEVSEDTVSDDSSEQSIAGLKLADVDNEGENASIDSSLDLKTEVVNTISDAVSKEKQQRQAFAATNPLVSVETDSDDSSVSELEDTVVDDVSDGKEHNFSDNIEDTSNRDQFSDTNTVVEPRQRTYFDILDYADLDESTGIFKLNDNFEKVEVNSKDFKAPIISDAFRDAMLYQLTAIYERVDENGEYYDNTDRGVYKPLPRFVDSIVKGVTADGECVYAFNIASLPDSYGDISDSSIWVTEESYQALLAAYAKYDDGDDLFDKLASGFSDDTDSWTDYVHINGYAVSLPTSTSSNEDDSDFLL</sequence>
<protein>
    <submittedName>
        <fullName evidence="2">Uncharacterized protein</fullName>
    </submittedName>
</protein>
<feature type="compositionally biased region" description="Acidic residues" evidence="1">
    <location>
        <begin position="114"/>
        <end position="139"/>
    </location>
</feature>
<name>A0A6F9XNW1_9LACO</name>
<proteinExistence type="predicted"/>
<feature type="region of interest" description="Disordered" evidence="1">
    <location>
        <begin position="106"/>
        <end position="150"/>
    </location>
</feature>
<gene>
    <name evidence="2" type="ORF">SY212_19940</name>
</gene>
<organism evidence="2">
    <name type="scientific">Ligilactobacillus agilis</name>
    <dbReference type="NCBI Taxonomy" id="1601"/>
    <lineage>
        <taxon>Bacteria</taxon>
        <taxon>Bacillati</taxon>
        <taxon>Bacillota</taxon>
        <taxon>Bacilli</taxon>
        <taxon>Lactobacillales</taxon>
        <taxon>Lactobacillaceae</taxon>
        <taxon>Ligilactobacillus</taxon>
    </lineage>
</organism>
<evidence type="ECO:0000313" key="2">
    <source>
        <dbReference type="EMBL" id="GET06964.1"/>
    </source>
</evidence>
<feature type="region of interest" description="Disordered" evidence="1">
    <location>
        <begin position="218"/>
        <end position="239"/>
    </location>
</feature>
<accession>A0A6F9XNW1</accession>
<dbReference type="EMBL" id="BLAM01000191">
    <property type="protein sequence ID" value="GET06964.1"/>
    <property type="molecule type" value="Genomic_DNA"/>
</dbReference>
<comment type="caution">
    <text evidence="2">The sequence shown here is derived from an EMBL/GenBank/DDBJ whole genome shotgun (WGS) entry which is preliminary data.</text>
</comment>
<evidence type="ECO:0000256" key="1">
    <source>
        <dbReference type="SAM" id="MobiDB-lite"/>
    </source>
</evidence>
<dbReference type="AlphaFoldDB" id="A0A6F9XNW1"/>
<reference evidence="2" key="1">
    <citation type="submission" date="2019-10" db="EMBL/GenBank/DDBJ databases">
        <title>Lactobacillus agilis SY212 Whole Genome Sequencing Project.</title>
        <authorList>
            <person name="Suzuki S."/>
            <person name="Endo A."/>
            <person name="Maeno S."/>
            <person name="Shiwa Y."/>
            <person name="Matsutani M."/>
            <person name="Kajikawa A."/>
        </authorList>
    </citation>
    <scope>NUCLEOTIDE SEQUENCE</scope>
    <source>
        <strain evidence="2">SY212</strain>
    </source>
</reference>
<dbReference type="Proteomes" id="UP000494265">
    <property type="component" value="Unassembled WGS sequence"/>
</dbReference>